<sequence length="2311" mass="245501">MLSRNVHTSETDLGGRCLSILNTLHTVARIMAMLVALVVAVALAATVCLPAAQPVAALSVEEVAKEHAKHSLDFDGTDDWVNLPPITIDEGTQGVSFELVFQHTDTRAWARLFQLGKVDGTYIAFLRDDPNTNGNRIFVETRQGMDMKTAVRQSTFPTTLNTWHHAVIVIASSGQLDLHVDGEQVVTGMLTLPRGLFDANAIGGTTRDARHRGRIALFRMFSKALSSAEIDALFTATSVPGSTAAALLVDYEFHSGFGRFAVDTSGNGKDGQLQGFPLWTGFPLPNDEIGASSVSFTQPEDRAMLPTFTFQGGAITVDAVFAFDELRAFDRVFSLRASEEDETHLALLKKDAASSHALALELKVPNTDGAVCDPSSPVCVYTITNTRAPITQGRWTHVVVTVTASGDARMYVDGSLVAATALPTLPAFVVGAGAISGCSHAVDGCQLRGRIARLRMYERVLTSEEVQNAFYDAVVPVQHPTVLFAFDLREGVGRVLKDSSESAPVLDATMRGYPRWVSAAVTQHVKAISSKHMRFGGGSSILPLEPLPTSLNELTIEMVFRLDAGGDTTRFERVLSLRQSETDATHVAIVRDPTDNGRFYFEIKRPSTDISGGFEYSQLHQSTIPGDDDAWHHVVATVTAAGRAALFADGSLVAEGDVGAVPTGLAINAVGADAVDGDHLRGRVGLVRFYRRALTPNEVFSLMRPGVWRLHETYGHVTLPSRPTFWNDAIVNIEFEALDGSTSVVDSVTNTTLQAQNAFVGSQPSCIGGALVYLQVSTAAAPGSETAATITATISSADTTARIPFHMLAANSVAEGVACFPNSATEVTGVSFHNPTTDAWLLQYAWLRLPHRAVMWDPYAVVSSPNASSISLPFSSSLSITGSDCGGDESLFVITLNTAPPGARGLASAVISGANGNSQPQPLASIFPPDSSITVARCVDNSIGAFRSLSVHFDGEDSAWTLKRVSLQVPNAGGDATTYTWTYGRALRNAPGSNSRVTFSKSDHDAVDVDTCAPTRLVLIQVDAASSPAAITNSTITFRIQGTTAISPAATLSHGFSEDGDDMVFVRCLSDPIGGFERLTLHNTGSDTWTVDAITLTYQGGVYEWMFSPAKTLTGPAGDEASLSVDRAASTANPPSTPLFIASACARDHLCPVGFPCALPPGLGWTSFYKADFSTRNADGWHTTAAAVAVDLLPTPCGGLGRVLGALQLPVGSTLVRPHSKLPMHNTLRIQFDLIMVDLMTEEEAVVTIDGVVVFRQTFKPDEGNQQCGSADPLAREHTTTVDVVIPHKLPTATVAITTTRSPDAFAATFGVTRATFFTANFHIAPVARDVYSANATESVWEWTPVHPGKKPLGITQCGAFGNILGGPHQLHVQSFLRRCFTAFPEHTSLVLMLEIAAIDCTGEEMLAIEVDGRMVWTSGPLAPQEDVSTNACGASSALDTLLPVRVVVPHFASNASIAIFFAHKSDSREATFGLRSFQIEADTTIYDCGRAPFSPWRVAPPLVPQPQPDPPAIEESCAQYVHYTCEGTDDCTPRYTWSTVAYSSFDDLQVGPWQAENEHACGNITVQRCGDYGRVLGGDRQVLAGTSLHATLSDLPAHHLLRVELELVLIDNWAGQRVHVDVDGRRVYNSPPIARAQGSPLLSQQCGRMGEDARWMESSLTIAFNVYHEAPRVTIALSSDLDPNSGDESLGIMSFTIATSARSVAFDSNVVASNDDDDLLLPSLWRPTTADAPTTIAVDTCIVSSGADVSVLLPTPRDERMARTFYDIGPHDLLRLRVDCVMSPSGHVYVQVDDSTPRAFVAGDTDRFRGLCELDRREARMVSFVFTVPHTRPSVQVAVWSDESFGLSGLSILGNDSPIQCKCNPFQYQDASDGSCHACDVSCKACDGPTPSDCLSCPQHNYLTPQRTCTPCTRACPAGQFLASECTATDDGRCEACHPACSTCFEGGVAGCESCAYGFIRSDIDGLCEPACGEGQVPVPQNTNNNDDGGAGGADDDDYSGAVLCVDCASGCSACVPEDRSRCTACHPGYFLHHEEQSCNPTCPTGTYPSSTTRTCEPCAGGCAVCTGPLQGDCGSCPDEQVLFVLPTGIAQCLSSCPEGFYVDVDSRTCVACRGGCADGYYLDASTCGGGVDASCVTCPDGCALCRGPSNCTQCSNNYYLQPNGDTPDGECVPCTTTCAPGTFLIPSCGGLLDSHCHPCPRSCASCSDARSCDACAHGYTLVDGACLQRGTPTASPTTTATADPNASTSGKASGFPAWAGAVIAVVAVGAVAVVYAVLRYTRRRDADGAGTSRARQPTSVDANDDDIDV</sequence>
<dbReference type="STRING" id="946362.F2UG62"/>
<protein>
    <recommendedName>
        <fullName evidence="6">TNFR-Cys domain-containing protein</fullName>
    </recommendedName>
</protein>
<evidence type="ECO:0000313" key="7">
    <source>
        <dbReference type="EMBL" id="EGD75490.1"/>
    </source>
</evidence>
<evidence type="ECO:0000256" key="4">
    <source>
        <dbReference type="SAM" id="MobiDB-lite"/>
    </source>
</evidence>
<dbReference type="InterPro" id="IPR013320">
    <property type="entry name" value="ConA-like_dom_sf"/>
</dbReference>
<feature type="repeat" description="TNFR-Cys" evidence="3">
    <location>
        <begin position="1897"/>
        <end position="1935"/>
    </location>
</feature>
<feature type="transmembrane region" description="Helical" evidence="5">
    <location>
        <begin position="2257"/>
        <end position="2280"/>
    </location>
</feature>
<dbReference type="PROSITE" id="PS00652">
    <property type="entry name" value="TNFR_NGFR_1"/>
    <property type="match status" value="1"/>
</dbReference>
<dbReference type="InterPro" id="IPR006558">
    <property type="entry name" value="LamG-like"/>
</dbReference>
<dbReference type="SMART" id="SM00261">
    <property type="entry name" value="FU"/>
    <property type="match status" value="6"/>
</dbReference>
<accession>F2UG62</accession>
<dbReference type="InterPro" id="IPR001368">
    <property type="entry name" value="TNFR/NGFR_Cys_rich_reg"/>
</dbReference>
<dbReference type="OMA" id="SQMANIN"/>
<dbReference type="InterPro" id="IPR006212">
    <property type="entry name" value="Furin_repeat"/>
</dbReference>
<evidence type="ECO:0000259" key="6">
    <source>
        <dbReference type="PROSITE" id="PS50050"/>
    </source>
</evidence>
<dbReference type="PROSITE" id="PS50050">
    <property type="entry name" value="TNFR_NGFR_2"/>
    <property type="match status" value="3"/>
</dbReference>
<feature type="domain" description="TNFR-Cys" evidence="6">
    <location>
        <begin position="1897"/>
        <end position="1935"/>
    </location>
</feature>
<dbReference type="CDD" id="cd00064">
    <property type="entry name" value="FU"/>
    <property type="match status" value="4"/>
</dbReference>
<organism evidence="8">
    <name type="scientific">Salpingoeca rosetta (strain ATCC 50818 / BSB-021)</name>
    <dbReference type="NCBI Taxonomy" id="946362"/>
    <lineage>
        <taxon>Eukaryota</taxon>
        <taxon>Choanoflagellata</taxon>
        <taxon>Craspedida</taxon>
        <taxon>Salpingoecidae</taxon>
        <taxon>Salpingoeca</taxon>
    </lineage>
</organism>
<feature type="disulfide bond" evidence="3">
    <location>
        <begin position="2180"/>
        <end position="2198"/>
    </location>
</feature>
<dbReference type="InterPro" id="IPR000742">
    <property type="entry name" value="EGF"/>
</dbReference>
<gene>
    <name evidence="7" type="ORF">PTSG_12452</name>
</gene>
<feature type="domain" description="TNFR-Cys" evidence="6">
    <location>
        <begin position="2155"/>
        <end position="2198"/>
    </location>
</feature>
<proteinExistence type="predicted"/>
<dbReference type="Pfam" id="PF13385">
    <property type="entry name" value="Laminin_G_3"/>
    <property type="match status" value="3"/>
</dbReference>
<evidence type="ECO:0000313" key="8">
    <source>
        <dbReference type="Proteomes" id="UP000007799"/>
    </source>
</evidence>
<dbReference type="InParanoid" id="F2UG62"/>
<keyword evidence="1" id="KW-0732">Signal</keyword>
<dbReference type="PANTHER" id="PTHR39767">
    <property type="entry name" value="CALCIUM/CALMODULIN-BINDING MEMBRANE PROTEIN PCM4-RELATED"/>
    <property type="match status" value="1"/>
</dbReference>
<dbReference type="SMART" id="SM00181">
    <property type="entry name" value="EGF"/>
    <property type="match status" value="4"/>
</dbReference>
<dbReference type="OrthoDB" id="300641at2759"/>
<dbReference type="SMART" id="SM00208">
    <property type="entry name" value="TNFR"/>
    <property type="match status" value="3"/>
</dbReference>
<dbReference type="GeneID" id="16072507"/>
<dbReference type="Gene3D" id="2.10.220.10">
    <property type="entry name" value="Hormone Receptor, Insulin-like Growth Factor Receptor 1, Chain A, domain 2"/>
    <property type="match status" value="3"/>
</dbReference>
<keyword evidence="5" id="KW-0472">Membrane</keyword>
<dbReference type="KEGG" id="sre:PTSG_12452"/>
<dbReference type="EMBL" id="GL832972">
    <property type="protein sequence ID" value="EGD75490.1"/>
    <property type="molecule type" value="Genomic_DNA"/>
</dbReference>
<feature type="disulfide bond" evidence="3">
    <location>
        <begin position="1917"/>
        <end position="1935"/>
    </location>
</feature>
<reference evidence="7" key="1">
    <citation type="submission" date="2009-08" db="EMBL/GenBank/DDBJ databases">
        <title>Annotation of Salpingoeca rosetta.</title>
        <authorList>
            <consortium name="The Broad Institute Genome Sequencing Platform"/>
            <person name="Russ C."/>
            <person name="Cuomo C."/>
            <person name="Burger G."/>
            <person name="Gray M.W."/>
            <person name="Holland P.W.H."/>
            <person name="King N."/>
            <person name="Lang F.B.F."/>
            <person name="Roger A.J."/>
            <person name="Ruiz-Trillo I."/>
            <person name="Young S.K."/>
            <person name="Zeng Q."/>
            <person name="Gargeya S."/>
            <person name="Alvarado L."/>
            <person name="Berlin A."/>
            <person name="Chapman S.B."/>
            <person name="Chen Z."/>
            <person name="Freedman E."/>
            <person name="Gellesch M."/>
            <person name="Goldberg J."/>
            <person name="Griggs A."/>
            <person name="Gujja S."/>
            <person name="Heilman E."/>
            <person name="Heiman D."/>
            <person name="Howarth C."/>
            <person name="Mehta T."/>
            <person name="Neiman D."/>
            <person name="Pearson M."/>
            <person name="Roberts A."/>
            <person name="Saif S."/>
            <person name="Shea T."/>
            <person name="Shenoy N."/>
            <person name="Sisk P."/>
            <person name="Stolte C."/>
            <person name="Sykes S."/>
            <person name="White J."/>
            <person name="Yandava C."/>
            <person name="Haas B."/>
            <person name="Nusbaum C."/>
            <person name="Birren B."/>
        </authorList>
    </citation>
    <scope>NUCLEOTIDE SEQUENCE [LARGE SCALE GENOMIC DNA]</scope>
    <source>
        <strain evidence="7">ATCC 50818</strain>
    </source>
</reference>
<evidence type="ECO:0000256" key="2">
    <source>
        <dbReference type="ARBA" id="ARBA00023157"/>
    </source>
</evidence>
<dbReference type="RefSeq" id="XP_004991947.1">
    <property type="nucleotide sequence ID" value="XM_004991890.1"/>
</dbReference>
<feature type="region of interest" description="Disordered" evidence="4">
    <location>
        <begin position="2288"/>
        <end position="2311"/>
    </location>
</feature>
<evidence type="ECO:0000256" key="5">
    <source>
        <dbReference type="SAM" id="Phobius"/>
    </source>
</evidence>
<keyword evidence="5" id="KW-0812">Transmembrane</keyword>
<dbReference type="Gene3D" id="2.60.120.200">
    <property type="match status" value="3"/>
</dbReference>
<dbReference type="InterPro" id="IPR009030">
    <property type="entry name" value="Growth_fac_rcpt_cys_sf"/>
</dbReference>
<dbReference type="Proteomes" id="UP000007799">
    <property type="component" value="Unassembled WGS sequence"/>
</dbReference>
<dbReference type="SMART" id="SM00560">
    <property type="entry name" value="LamGL"/>
    <property type="match status" value="1"/>
</dbReference>
<feature type="repeat" description="TNFR-Cys" evidence="3">
    <location>
        <begin position="2155"/>
        <end position="2198"/>
    </location>
</feature>
<comment type="caution">
    <text evidence="3">Lacks conserved residue(s) required for the propagation of feature annotation.</text>
</comment>
<dbReference type="SUPFAM" id="SSF49899">
    <property type="entry name" value="Concanavalin A-like lectins/glucanases"/>
    <property type="match status" value="3"/>
</dbReference>
<evidence type="ECO:0000256" key="1">
    <source>
        <dbReference type="ARBA" id="ARBA00022729"/>
    </source>
</evidence>
<feature type="repeat" description="TNFR-Cys" evidence="3">
    <location>
        <begin position="2097"/>
        <end position="2137"/>
    </location>
</feature>
<name>F2UG62_SALR5</name>
<feature type="domain" description="TNFR-Cys" evidence="6">
    <location>
        <begin position="2097"/>
        <end position="2137"/>
    </location>
</feature>
<evidence type="ECO:0000256" key="3">
    <source>
        <dbReference type="PROSITE-ProRule" id="PRU00206"/>
    </source>
</evidence>
<dbReference type="PANTHER" id="PTHR39767:SF2">
    <property type="entry name" value="CHROMOSOME UNDETERMINED SCAFFOLD_1, WHOLE GENOME SHOTGUN SEQUENCE"/>
    <property type="match status" value="1"/>
</dbReference>
<dbReference type="SUPFAM" id="SSF57184">
    <property type="entry name" value="Growth factor receptor domain"/>
    <property type="match status" value="3"/>
</dbReference>
<feature type="transmembrane region" description="Helical" evidence="5">
    <location>
        <begin position="30"/>
        <end position="52"/>
    </location>
</feature>
<dbReference type="eggNOG" id="KOG3525">
    <property type="taxonomic scope" value="Eukaryota"/>
</dbReference>
<keyword evidence="5" id="KW-1133">Transmembrane helix</keyword>
<keyword evidence="2 3" id="KW-1015">Disulfide bond</keyword>
<keyword evidence="8" id="KW-1185">Reference proteome</keyword>